<accession>A0AAU8H035</accession>
<sequence>MRGKFITVGSLLGFFLFCLLFFLTGSAGATQVKGASVSSTTDNYSQDTDVDVSDNSGGRVYGIFVERSSNPLIKLTINANVKGTATNPAGGSGAYGICSWDRAINQLIINQNGTISAIATGNYADAFGVVANSIGSFTNTGSISANATGGNAEAYGVPAESIGNFKNNGNIEVYVNSSSQNPSIDALALVVSNSNNATVINDGTMKVVLSLPKNADMTNVNATVFYIYGSNVTLSNYGYTWVESNVPGPNLRTLYIDSNSNVILKDKFAITFGAPGVNPDTRPIYVDSNSKLNLNNATLIARLDSRNLRLNEPYYLIENHGTVNGQWGGLERGYPNPDIQVAWYDPQSLGENSAVVFRYAPTTTALAPVTGGMAGAPIITSAISAALLTYSPTSMTMVVGYDRQPIMLASAGVSEAGYIAPAYSKGIWLMPLYTRVNANDLGFDADSYGFALGGGGRFAPNFGVELYAGYLRNNLNFSLKGADSEDQDLYFGGFNLIYAPKPYFAKLMAVGYYANHDYKGYTGLYYDLVEKADYNSYGLRFDLIGGYIIGNKTRIIPQVGVSYAYYNTDSFWTKVPDNPNLRRRYEPDDLNVWKVIAGLDVISDFETKGKTNVRAFGGLRLEQAITDNDISAITYAPNQPKYKLEKSIADTTGILQAGIILSFNKRLSLELSGKADLNADYQAYTGRAVLRYNF</sequence>
<organism evidence="2">
    <name type="scientific">Thermodesulfovibrio obliviosus</name>
    <dbReference type="NCBI Taxonomy" id="3118332"/>
    <lineage>
        <taxon>Bacteria</taxon>
        <taxon>Pseudomonadati</taxon>
        <taxon>Nitrospirota</taxon>
        <taxon>Thermodesulfovibrionia</taxon>
        <taxon>Thermodesulfovibrionales</taxon>
        <taxon>Thermodesulfovibrionaceae</taxon>
        <taxon>Thermodesulfovibrio</taxon>
    </lineage>
</organism>
<proteinExistence type="predicted"/>
<dbReference type="SUPFAM" id="SSF103515">
    <property type="entry name" value="Autotransporter"/>
    <property type="match status" value="1"/>
</dbReference>
<feature type="domain" description="Autotransporter" evidence="1">
    <location>
        <begin position="420"/>
        <end position="694"/>
    </location>
</feature>
<dbReference type="Pfam" id="PF03797">
    <property type="entry name" value="Autotransporter"/>
    <property type="match status" value="1"/>
</dbReference>
<evidence type="ECO:0000259" key="1">
    <source>
        <dbReference type="PROSITE" id="PS51208"/>
    </source>
</evidence>
<dbReference type="RefSeq" id="WP_353685686.1">
    <property type="nucleotide sequence ID" value="NZ_CP144374.1"/>
</dbReference>
<dbReference type="PROSITE" id="PS51208">
    <property type="entry name" value="AUTOTRANSPORTER"/>
    <property type="match status" value="1"/>
</dbReference>
<evidence type="ECO:0000313" key="2">
    <source>
        <dbReference type="EMBL" id="XCH48030.1"/>
    </source>
</evidence>
<gene>
    <name evidence="2" type="ORF">V4D31_06705</name>
</gene>
<dbReference type="Gene3D" id="2.40.128.130">
    <property type="entry name" value="Autotransporter beta-domain"/>
    <property type="match status" value="1"/>
</dbReference>
<dbReference type="InterPro" id="IPR036709">
    <property type="entry name" value="Autotransporte_beta_dom_sf"/>
</dbReference>
<dbReference type="AlphaFoldDB" id="A0AAU8H035"/>
<name>A0AAU8H035_9BACT</name>
<reference evidence="2" key="1">
    <citation type="submission" date="2024-01" db="EMBL/GenBank/DDBJ databases">
        <title>The first autotrophic representatives of the genus Thermodesulfovibrio.</title>
        <authorList>
            <person name="Maltseva A.I."/>
            <person name="Elcheninov A.G."/>
            <person name="Kublanov I.V."/>
            <person name="Lebedinsky A.V."/>
            <person name="Frolov E.N."/>
        </authorList>
    </citation>
    <scope>NUCLEOTIDE SEQUENCE</scope>
    <source>
        <strain evidence="2">3462-1</strain>
    </source>
</reference>
<dbReference type="InterPro" id="IPR005546">
    <property type="entry name" value="Autotransporte_beta"/>
</dbReference>
<protein>
    <submittedName>
        <fullName evidence="2">Autotransporter outer membrane beta-barrel domain-containing protein</fullName>
    </submittedName>
</protein>
<dbReference type="KEGG" id="tob:V4D31_06705"/>
<dbReference type="EMBL" id="CP144374">
    <property type="protein sequence ID" value="XCH48030.1"/>
    <property type="molecule type" value="Genomic_DNA"/>
</dbReference>
<dbReference type="SMART" id="SM00869">
    <property type="entry name" value="Autotransporter"/>
    <property type="match status" value="1"/>
</dbReference>